<dbReference type="Pfam" id="PF03975">
    <property type="entry name" value="CheD"/>
    <property type="match status" value="1"/>
</dbReference>
<dbReference type="OrthoDB" id="9807202at2"/>
<sequence>MQAMMPTPIRAKTRLTLSQHDLPTFKVMPGEMHIGTQPEMITTTLGSCIAVICWDPALQIGGLNHFMLPCSSSHQQDGPRYGAYAMEMLINGLIHLGSSKRRLQLKCFGAAQISGFGPSVSSSNINFIRQYIANERLQLVGEDLGGQQPRQVKFNPYSGKAWVKSLPTTQSNQLSRRERRYLDDVDSELDHSNVELF</sequence>
<name>A0A4U1BQY8_9GAMM</name>
<dbReference type="AlphaFoldDB" id="A0A4U1BQY8"/>
<dbReference type="HAMAP" id="MF_01440">
    <property type="entry name" value="CheD"/>
    <property type="match status" value="1"/>
</dbReference>
<keyword evidence="5" id="KW-1185">Reference proteome</keyword>
<comment type="function">
    <text evidence="3">Probably deamidates glutamine residues to glutamate on methyl-accepting chemotaxis receptors (MCPs), playing an important role in chemotaxis.</text>
</comment>
<proteinExistence type="inferred from homology"/>
<dbReference type="GO" id="GO:0006935">
    <property type="term" value="P:chemotaxis"/>
    <property type="evidence" value="ECO:0007669"/>
    <property type="project" value="UniProtKB-UniRule"/>
</dbReference>
<dbReference type="CDD" id="cd16352">
    <property type="entry name" value="CheD"/>
    <property type="match status" value="1"/>
</dbReference>
<dbReference type="EMBL" id="SWCJ01000002">
    <property type="protein sequence ID" value="TKB57457.1"/>
    <property type="molecule type" value="Genomic_DNA"/>
</dbReference>
<accession>A0A4U1BQY8</accession>
<dbReference type="GO" id="GO:0050568">
    <property type="term" value="F:protein-glutamine glutaminase activity"/>
    <property type="evidence" value="ECO:0007669"/>
    <property type="project" value="UniProtKB-UniRule"/>
</dbReference>
<protein>
    <recommendedName>
        <fullName evidence="3">Probable chemoreceptor glutamine deamidase CheD</fullName>
        <ecNumber evidence="3">3.5.1.44</ecNumber>
    </recommendedName>
</protein>
<reference evidence="4 5" key="1">
    <citation type="submission" date="2019-04" db="EMBL/GenBank/DDBJ databases">
        <authorList>
            <person name="Hwang J.C."/>
        </authorList>
    </citation>
    <scope>NUCLEOTIDE SEQUENCE [LARGE SCALE GENOMIC DNA]</scope>
    <source>
        <strain evidence="4 5">IMCC35002</strain>
    </source>
</reference>
<evidence type="ECO:0000313" key="4">
    <source>
        <dbReference type="EMBL" id="TKB57457.1"/>
    </source>
</evidence>
<evidence type="ECO:0000256" key="1">
    <source>
        <dbReference type="ARBA" id="ARBA00022500"/>
    </source>
</evidence>
<comment type="catalytic activity">
    <reaction evidence="3">
        <text>L-glutaminyl-[protein] + H2O = L-glutamyl-[protein] + NH4(+)</text>
        <dbReference type="Rhea" id="RHEA:16441"/>
        <dbReference type="Rhea" id="RHEA-COMP:10207"/>
        <dbReference type="Rhea" id="RHEA-COMP:10208"/>
        <dbReference type="ChEBI" id="CHEBI:15377"/>
        <dbReference type="ChEBI" id="CHEBI:28938"/>
        <dbReference type="ChEBI" id="CHEBI:29973"/>
        <dbReference type="ChEBI" id="CHEBI:30011"/>
        <dbReference type="EC" id="3.5.1.44"/>
    </reaction>
</comment>
<dbReference type="Proteomes" id="UP000305675">
    <property type="component" value="Unassembled WGS sequence"/>
</dbReference>
<evidence type="ECO:0000313" key="5">
    <source>
        <dbReference type="Proteomes" id="UP000305675"/>
    </source>
</evidence>
<dbReference type="InterPro" id="IPR005659">
    <property type="entry name" value="Chemorcpt_Glu_NH3ase_CheD"/>
</dbReference>
<gene>
    <name evidence="3" type="primary">cheD</name>
    <name evidence="4" type="ORF">FCL42_04070</name>
</gene>
<keyword evidence="2 3" id="KW-0378">Hydrolase</keyword>
<dbReference type="PANTHER" id="PTHR35147:SF2">
    <property type="entry name" value="CHEMORECEPTOR GLUTAMINE DEAMIDASE CHED-RELATED"/>
    <property type="match status" value="1"/>
</dbReference>
<dbReference type="PANTHER" id="PTHR35147">
    <property type="entry name" value="CHEMORECEPTOR GLUTAMINE DEAMIDASE CHED-RELATED"/>
    <property type="match status" value="1"/>
</dbReference>
<comment type="caution">
    <text evidence="4">The sequence shown here is derived from an EMBL/GenBank/DDBJ whole genome shotgun (WGS) entry which is preliminary data.</text>
</comment>
<organism evidence="4 5">
    <name type="scientific">Ferrimonas aestuarii</name>
    <dbReference type="NCBI Taxonomy" id="2569539"/>
    <lineage>
        <taxon>Bacteria</taxon>
        <taxon>Pseudomonadati</taxon>
        <taxon>Pseudomonadota</taxon>
        <taxon>Gammaproteobacteria</taxon>
        <taxon>Alteromonadales</taxon>
        <taxon>Ferrimonadaceae</taxon>
        <taxon>Ferrimonas</taxon>
    </lineage>
</organism>
<dbReference type="SUPFAM" id="SSF64438">
    <property type="entry name" value="CNF1/YfiH-like putative cysteine hydrolases"/>
    <property type="match status" value="1"/>
</dbReference>
<dbReference type="InterPro" id="IPR011324">
    <property type="entry name" value="Cytotoxic_necrot_fac-like_cat"/>
</dbReference>
<dbReference type="InterPro" id="IPR038592">
    <property type="entry name" value="CheD-like_sf"/>
</dbReference>
<evidence type="ECO:0000256" key="2">
    <source>
        <dbReference type="ARBA" id="ARBA00022801"/>
    </source>
</evidence>
<evidence type="ECO:0000256" key="3">
    <source>
        <dbReference type="HAMAP-Rule" id="MF_01440"/>
    </source>
</evidence>
<dbReference type="Gene3D" id="3.30.1330.200">
    <property type="match status" value="1"/>
</dbReference>
<dbReference type="EC" id="3.5.1.44" evidence="3"/>
<keyword evidence="1 3" id="KW-0145">Chemotaxis</keyword>
<comment type="similarity">
    <text evidence="3">Belongs to the CheD family.</text>
</comment>